<dbReference type="Pfam" id="PF04142">
    <property type="entry name" value="Nuc_sug_transp"/>
    <property type="match status" value="1"/>
</dbReference>
<dbReference type="Proteomes" id="UP001175271">
    <property type="component" value="Unassembled WGS sequence"/>
</dbReference>
<evidence type="ECO:0000256" key="7">
    <source>
        <dbReference type="ARBA" id="ARBA00022989"/>
    </source>
</evidence>
<feature type="transmembrane region" description="Helical" evidence="9">
    <location>
        <begin position="169"/>
        <end position="190"/>
    </location>
</feature>
<keyword evidence="5" id="KW-0813">Transport</keyword>
<dbReference type="GO" id="GO:0000139">
    <property type="term" value="C:Golgi membrane"/>
    <property type="evidence" value="ECO:0007669"/>
    <property type="project" value="InterPro"/>
</dbReference>
<keyword evidence="8 9" id="KW-0472">Membrane</keyword>
<feature type="transmembrane region" description="Helical" evidence="9">
    <location>
        <begin position="38"/>
        <end position="60"/>
    </location>
</feature>
<keyword evidence="11" id="KW-1185">Reference proteome</keyword>
<feature type="transmembrane region" description="Helical" evidence="9">
    <location>
        <begin position="268"/>
        <end position="286"/>
    </location>
</feature>
<dbReference type="InterPro" id="IPR007271">
    <property type="entry name" value="Nuc_sug_transpt"/>
</dbReference>
<keyword evidence="7 9" id="KW-1133">Transmembrane helix</keyword>
<dbReference type="Pfam" id="PF15990">
    <property type="entry name" value="UPF0767"/>
    <property type="match status" value="1"/>
</dbReference>
<dbReference type="PANTHER" id="PTHR10231">
    <property type="entry name" value="NUCLEOTIDE-SUGAR TRANSMEMBRANE TRANSPORTER"/>
    <property type="match status" value="1"/>
</dbReference>
<comment type="similarity">
    <text evidence="3">Belongs to the SMIM12 family.</text>
</comment>
<dbReference type="EMBL" id="JAUCMV010000003">
    <property type="protein sequence ID" value="KAK0410472.1"/>
    <property type="molecule type" value="Genomic_DNA"/>
</dbReference>
<keyword evidence="5" id="KW-0762">Sugar transport</keyword>
<feature type="transmembrane region" description="Helical" evidence="9">
    <location>
        <begin position="242"/>
        <end position="261"/>
    </location>
</feature>
<sequence>MNDERLWKYGGLLLLTLQQASMPLMVKYSRNREENEVFITTVNVFFMEVIKITFCSTILIHNARSVKKFAIQIYEAMTDWMETAKVCLPALIYTLQNNLYYVALSNLEPTTFCAFYQLKILTTALMFRFLLNRPLTSTQWMALLVLVVGVTDVQMQYQPPSSGRVVENSTLGFVCVIAMCFTSAFAGVYLEKVLKGSEANVFVQNVRIASVGLIVSGISMLYNDSETIGRDGLFRGFDALVWVMTTTNSVGGLLIAVVMKYADNILKIYAQSAAIIGAAVGSWLLFDFSPNLLFSGGVLLVMISMYLYSKYPHRPRVEKTPLLEGTKVPNPKTRGRMLPFIQLVVSRLPGGVRIIALPFAAVVGTIGYILEQQLASKPKDIPYLNTSIQEQREQRLLQEAMRVENLADEKLRMVPNSLKLNTGRSSRD</sequence>
<organism evidence="10 11">
    <name type="scientific">Steinernema hermaphroditum</name>
    <dbReference type="NCBI Taxonomy" id="289476"/>
    <lineage>
        <taxon>Eukaryota</taxon>
        <taxon>Metazoa</taxon>
        <taxon>Ecdysozoa</taxon>
        <taxon>Nematoda</taxon>
        <taxon>Chromadorea</taxon>
        <taxon>Rhabditida</taxon>
        <taxon>Tylenchina</taxon>
        <taxon>Panagrolaimomorpha</taxon>
        <taxon>Strongyloidoidea</taxon>
        <taxon>Steinernematidae</taxon>
        <taxon>Steinernema</taxon>
    </lineage>
</organism>
<dbReference type="GO" id="GO:0015165">
    <property type="term" value="F:pyrimidine nucleotide-sugar transmembrane transporter activity"/>
    <property type="evidence" value="ECO:0007669"/>
    <property type="project" value="InterPro"/>
</dbReference>
<evidence type="ECO:0000256" key="9">
    <source>
        <dbReference type="SAM" id="Phobius"/>
    </source>
</evidence>
<protein>
    <submittedName>
        <fullName evidence="10">Uncharacterized protein</fullName>
    </submittedName>
</protein>
<dbReference type="InterPro" id="IPR037185">
    <property type="entry name" value="EmrE-like"/>
</dbReference>
<evidence type="ECO:0000256" key="2">
    <source>
        <dbReference type="ARBA" id="ARBA00004167"/>
    </source>
</evidence>
<comment type="caution">
    <text evidence="10">The sequence shown here is derived from an EMBL/GenBank/DDBJ whole genome shotgun (WGS) entry which is preliminary data.</text>
</comment>
<dbReference type="InterPro" id="IPR031933">
    <property type="entry name" value="UPF0767"/>
</dbReference>
<evidence type="ECO:0000256" key="6">
    <source>
        <dbReference type="ARBA" id="ARBA00022692"/>
    </source>
</evidence>
<keyword evidence="6 9" id="KW-0812">Transmembrane</keyword>
<dbReference type="SUPFAM" id="SSF103481">
    <property type="entry name" value="Multidrug resistance efflux transporter EmrE"/>
    <property type="match status" value="1"/>
</dbReference>
<accession>A0AA39HT79</accession>
<feature type="transmembrane region" description="Helical" evidence="9">
    <location>
        <begin position="292"/>
        <end position="309"/>
    </location>
</feature>
<dbReference type="NCBIfam" id="TIGR00803">
    <property type="entry name" value="nst"/>
    <property type="match status" value="1"/>
</dbReference>
<evidence type="ECO:0000256" key="1">
    <source>
        <dbReference type="ARBA" id="ARBA00004141"/>
    </source>
</evidence>
<gene>
    <name evidence="10" type="ORF">QR680_005146</name>
</gene>
<evidence type="ECO:0000313" key="10">
    <source>
        <dbReference type="EMBL" id="KAK0410472.1"/>
    </source>
</evidence>
<proteinExistence type="inferred from homology"/>
<evidence type="ECO:0000256" key="3">
    <source>
        <dbReference type="ARBA" id="ARBA00007304"/>
    </source>
</evidence>
<dbReference type="AlphaFoldDB" id="A0AA39HT79"/>
<feature type="transmembrane region" description="Helical" evidence="9">
    <location>
        <begin position="202"/>
        <end position="222"/>
    </location>
</feature>
<evidence type="ECO:0000256" key="8">
    <source>
        <dbReference type="ARBA" id="ARBA00023136"/>
    </source>
</evidence>
<evidence type="ECO:0000256" key="4">
    <source>
        <dbReference type="ARBA" id="ARBA00009976"/>
    </source>
</evidence>
<name>A0AA39HT79_9BILA</name>
<comment type="similarity">
    <text evidence="4">Belongs to the nucleotide-sugar transporter family. SLC35A subfamily.</text>
</comment>
<evidence type="ECO:0000256" key="5">
    <source>
        <dbReference type="ARBA" id="ARBA00022597"/>
    </source>
</evidence>
<comment type="subcellular location">
    <subcellularLocation>
        <location evidence="1">Membrane</location>
        <topology evidence="1">Multi-pass membrane protein</topology>
    </subcellularLocation>
    <subcellularLocation>
        <location evidence="2">Membrane</location>
        <topology evidence="2">Single-pass membrane protein</topology>
    </subcellularLocation>
</comment>
<reference evidence="10" key="1">
    <citation type="submission" date="2023-06" db="EMBL/GenBank/DDBJ databases">
        <title>Genomic analysis of the entomopathogenic nematode Steinernema hermaphroditum.</title>
        <authorList>
            <person name="Schwarz E.M."/>
            <person name="Heppert J.K."/>
            <person name="Baniya A."/>
            <person name="Schwartz H.T."/>
            <person name="Tan C.-H."/>
            <person name="Antoshechkin I."/>
            <person name="Sternberg P.W."/>
            <person name="Goodrich-Blair H."/>
            <person name="Dillman A.R."/>
        </authorList>
    </citation>
    <scope>NUCLEOTIDE SEQUENCE</scope>
    <source>
        <strain evidence="10">PS9179</strain>
        <tissue evidence="10">Whole animal</tissue>
    </source>
</reference>
<feature type="transmembrane region" description="Helical" evidence="9">
    <location>
        <begin position="140"/>
        <end position="157"/>
    </location>
</feature>
<evidence type="ECO:0000313" key="11">
    <source>
        <dbReference type="Proteomes" id="UP001175271"/>
    </source>
</evidence>